<evidence type="ECO:0000313" key="3">
    <source>
        <dbReference type="EMBL" id="MCH6470686.1"/>
    </source>
</evidence>
<keyword evidence="1" id="KW-0175">Coiled coil</keyword>
<proteinExistence type="predicted"/>
<keyword evidence="3" id="KW-0547">Nucleotide-binding</keyword>
<name>A0ABS9U1Y2_9MICC</name>
<reference evidence="3 4" key="1">
    <citation type="submission" date="2022-03" db="EMBL/GenBank/DDBJ databases">
        <title>Sinomonas sp. isolated from a soil.</title>
        <authorList>
            <person name="Han J."/>
            <person name="Kim D.-U."/>
        </authorList>
    </citation>
    <scope>NUCLEOTIDE SEQUENCE [LARGE SCALE GENOMIC DNA]</scope>
    <source>
        <strain evidence="3 4">5-5</strain>
    </source>
</reference>
<accession>A0ABS9U1Y2</accession>
<organism evidence="3 4">
    <name type="scientific">Sinomonas terrae</name>
    <dbReference type="NCBI Taxonomy" id="2908838"/>
    <lineage>
        <taxon>Bacteria</taxon>
        <taxon>Bacillati</taxon>
        <taxon>Actinomycetota</taxon>
        <taxon>Actinomycetes</taxon>
        <taxon>Micrococcales</taxon>
        <taxon>Micrococcaceae</taxon>
        <taxon>Sinomonas</taxon>
    </lineage>
</organism>
<dbReference type="InterPro" id="IPR027417">
    <property type="entry name" value="P-loop_NTPase"/>
</dbReference>
<dbReference type="SUPFAM" id="SSF52540">
    <property type="entry name" value="P-loop containing nucleoside triphosphate hydrolases"/>
    <property type="match status" value="1"/>
</dbReference>
<evidence type="ECO:0000313" key="4">
    <source>
        <dbReference type="Proteomes" id="UP001202922"/>
    </source>
</evidence>
<keyword evidence="4" id="KW-1185">Reference proteome</keyword>
<dbReference type="Proteomes" id="UP001202922">
    <property type="component" value="Unassembled WGS sequence"/>
</dbReference>
<dbReference type="NCBIfam" id="NF041065">
    <property type="entry name" value="DpdH"/>
    <property type="match status" value="1"/>
</dbReference>
<evidence type="ECO:0000256" key="1">
    <source>
        <dbReference type="SAM" id="Coils"/>
    </source>
</evidence>
<gene>
    <name evidence="3" type="ORF">L0M17_11980</name>
</gene>
<dbReference type="EMBL" id="JAKZBV010000001">
    <property type="protein sequence ID" value="MCH6470686.1"/>
    <property type="molecule type" value="Genomic_DNA"/>
</dbReference>
<feature type="compositionally biased region" description="Basic and acidic residues" evidence="2">
    <location>
        <begin position="576"/>
        <end position="592"/>
    </location>
</feature>
<dbReference type="GO" id="GO:0005524">
    <property type="term" value="F:ATP binding"/>
    <property type="evidence" value="ECO:0007669"/>
    <property type="project" value="UniProtKB-KW"/>
</dbReference>
<sequence>MSDQTGFICWTKKNVLQTIATEAPNPSDSVFVATHAPLDIRRIGAAGREARGEQLVTESELMTDFLERPTNNGVLVVPVLGASGAGKSHLVRWVRANAPKKPGRRIIYLPKGSTSLAGVVEKLLMGLEGAPFDDIRRDVSRLGRDITQESLERRLLDELAESLRTAAWATAQERALVGEQGLYLLLHDPFFRAQLLRDESLIRRRAAHAISGRGNDESDVPLQFTSDDLPSDVLDIGQAAVASQRLFRNIVANDALKLAAIGLLNRHLDVAVMQAANLGVGRLHKAFIAIRQALASEGEEIVLLVEDFALVQGIQRDLLDAVLETSVREGRTVLAPIRTLLAVTTGYYGSLVDTVRTRIESSTPFRYELRVTLGRGAQQSPETEQRVVDFVGRYLNAARVGQTKLDELRATDSRAVANACEGCPVREPCHAGFGTTATGHGLYPYNRPAVLRAVRASALSEEPDAFNPRAVLARVVRHVLTEYADDIAHREFPNERFAEDFPPRRDERVLSPRVSEQATSASEGQRRRVLLEFWGGAPEEFGNIAPEIHTAFGIPAVSGAETVRTTPSRPRSSEGPAEREDTAPADGLKESDRKRLAAIAEWNGRNAVLPADVAREIRRTVRAAVLSRLSWTDPATRPAPSAVIERAWPLNAQTVSIEGAQEAIARSVTPAIRFARTPTNARFFEDLVKMQAGIEEGTLEARLRLDELAERYAPVAQEAALESAHRTDGLLVEALRVSIVGAAARGLVVLSDKPAMLLSASLWNGGDERGDSAIRSPLWVRTEERHTEARRNLIAEIRNALGASQGNGEVQTIDGVRALSLINIAADSWDIDPARPRPGWAGPAAASLSSLAAAVAEQVELLTNLAAEIRLRLPRGTGFAETAKAVQQAIEAGEHHGYVRHDDIPTLKQRNAAATAQAGSRELEVLENDLASLDEDASFERRLAVAARDRGPGIGLMRSFLIENEKWLDAGLNRVESRDADDVGELVSRLAAVTKRWREAATWDGS</sequence>
<dbReference type="RefSeq" id="WP_241054190.1">
    <property type="nucleotide sequence ID" value="NZ_JAKZBV010000001.1"/>
</dbReference>
<feature type="region of interest" description="Disordered" evidence="2">
    <location>
        <begin position="559"/>
        <end position="592"/>
    </location>
</feature>
<evidence type="ECO:0000256" key="2">
    <source>
        <dbReference type="SAM" id="MobiDB-lite"/>
    </source>
</evidence>
<comment type="caution">
    <text evidence="3">The sequence shown here is derived from an EMBL/GenBank/DDBJ whole genome shotgun (WGS) entry which is preliminary data.</text>
</comment>
<keyword evidence="3" id="KW-0067">ATP-binding</keyword>
<feature type="coiled-coil region" evidence="1">
    <location>
        <begin position="916"/>
        <end position="943"/>
    </location>
</feature>
<protein>
    <submittedName>
        <fullName evidence="3">ATP-binding protein</fullName>
    </submittedName>
</protein>